<gene>
    <name evidence="2" type="ORF">CKA38_05225</name>
</gene>
<evidence type="ECO:0000313" key="2">
    <source>
        <dbReference type="EMBL" id="AWI08735.1"/>
    </source>
</evidence>
<dbReference type="KEGG" id="elut:CKA38_05225"/>
<dbReference type="AlphaFoldDB" id="A0A2U8E1R8"/>
<evidence type="ECO:0000313" key="3">
    <source>
        <dbReference type="Proteomes" id="UP000244896"/>
    </source>
</evidence>
<accession>A0A2U8E1R8</accession>
<feature type="region of interest" description="Disordered" evidence="1">
    <location>
        <begin position="91"/>
        <end position="117"/>
    </location>
</feature>
<keyword evidence="3" id="KW-1185">Reference proteome</keyword>
<dbReference type="EMBL" id="CP023004">
    <property type="protein sequence ID" value="AWI08735.1"/>
    <property type="molecule type" value="Genomic_DNA"/>
</dbReference>
<sequence length="117" mass="13401">MSKANKTSLGSEIAALKAIRRKRDESKKIWKSFEAESHRLAGELDRKKWFIAGRELLAEAEDDDDFKKQMLEILNQRLRFAKQRKLFGFLPLQERQPKTGESGKLPNIASGGEEGQK</sequence>
<name>A0A2U8E1R8_9BACT</name>
<proteinExistence type="predicted"/>
<dbReference type="Proteomes" id="UP000244896">
    <property type="component" value="Chromosome"/>
</dbReference>
<evidence type="ECO:0000256" key="1">
    <source>
        <dbReference type="SAM" id="MobiDB-lite"/>
    </source>
</evidence>
<organism evidence="2 3">
    <name type="scientific">Ereboglobus luteus</name>
    <dbReference type="NCBI Taxonomy" id="1796921"/>
    <lineage>
        <taxon>Bacteria</taxon>
        <taxon>Pseudomonadati</taxon>
        <taxon>Verrucomicrobiota</taxon>
        <taxon>Opitutia</taxon>
        <taxon>Opitutales</taxon>
        <taxon>Opitutaceae</taxon>
        <taxon>Ereboglobus</taxon>
    </lineage>
</organism>
<protein>
    <submittedName>
        <fullName evidence="2">Uncharacterized protein</fullName>
    </submittedName>
</protein>
<dbReference type="RefSeq" id="WP_108824544.1">
    <property type="nucleotide sequence ID" value="NZ_CP023004.1"/>
</dbReference>
<reference evidence="2 3" key="1">
    <citation type="journal article" date="2018" name="Syst. Appl. Microbiol.">
        <title>Ereboglobus luteus gen. nov. sp. nov. from cockroach guts, and new insights into the oxygen relationship of the genera Opitutus and Didymococcus (Verrucomicrobia: Opitutaceae).</title>
        <authorList>
            <person name="Tegtmeier D."/>
            <person name="Belitz A."/>
            <person name="Radek R."/>
            <person name="Heimerl T."/>
            <person name="Brune A."/>
        </authorList>
    </citation>
    <scope>NUCLEOTIDE SEQUENCE [LARGE SCALE GENOMIC DNA]</scope>
    <source>
        <strain evidence="2 3">Ho45</strain>
    </source>
</reference>